<name>A0AAX0B451_CLOBE</name>
<reference evidence="1" key="2">
    <citation type="journal article" date="2022" name="Nat. Biotechnol.">
        <title>Carbon-negative production of acetone and isopropanol by gas fermentation at industrial pilot scale.</title>
        <authorList>
            <person name="Liew F.E."/>
            <person name="Nogle R."/>
            <person name="Abdalla T."/>
            <person name="Rasor B.J."/>
            <person name="Canter C."/>
            <person name="Jensen R.O."/>
            <person name="Wang L."/>
            <person name="Strutz J."/>
            <person name="Chirania P."/>
            <person name="De Tissera S."/>
            <person name="Mueller A.P."/>
            <person name="Ruan Z."/>
            <person name="Gao A."/>
            <person name="Tran L."/>
            <person name="Engle N.L."/>
            <person name="Bromley J.C."/>
            <person name="Daniell J."/>
            <person name="Conrado R."/>
            <person name="Tschaplinski T.J."/>
            <person name="Giannone R.J."/>
            <person name="Hettich R.L."/>
            <person name="Karim A.S."/>
            <person name="Simpson S.D."/>
            <person name="Brown S.D."/>
            <person name="Leang C."/>
            <person name="Jewett M.C."/>
            <person name="Kopke M."/>
        </authorList>
    </citation>
    <scope>NUCLEOTIDE SEQUENCE</scope>
    <source>
        <strain evidence="1">DJ080</strain>
    </source>
</reference>
<proteinExistence type="predicted"/>
<reference evidence="1" key="1">
    <citation type="submission" date="2020-05" db="EMBL/GenBank/DDBJ databases">
        <authorList>
            <person name="Brown S."/>
            <person name="Huntemann M."/>
            <person name="Clum A."/>
            <person name="Spunde A."/>
            <person name="Palaniappan K."/>
            <person name="Ritter S."/>
            <person name="Mikhailova N."/>
            <person name="Chen I.-M."/>
            <person name="Stamatis D."/>
            <person name="Reddy T."/>
            <person name="O'Malley R."/>
            <person name="Daum C."/>
            <person name="Shapiro N."/>
            <person name="Ivanova N."/>
            <person name="Kyrpides N."/>
            <person name="Woyke T."/>
        </authorList>
    </citation>
    <scope>NUCLEOTIDE SEQUENCE</scope>
    <source>
        <strain evidence="1">DJ080</strain>
    </source>
</reference>
<protein>
    <submittedName>
        <fullName evidence="1">XkdX family phage protein</fullName>
    </submittedName>
</protein>
<dbReference type="Pfam" id="PF09693">
    <property type="entry name" value="Phage_XkdX"/>
    <property type="match status" value="1"/>
</dbReference>
<dbReference type="RefSeq" id="WP_173711480.1">
    <property type="nucleotide sequence ID" value="NZ_CP107022.1"/>
</dbReference>
<dbReference type="InterPro" id="IPR010022">
    <property type="entry name" value="XkdX"/>
</dbReference>
<dbReference type="AlphaFoldDB" id="A0AAX0B451"/>
<dbReference type="Proteomes" id="UP001193748">
    <property type="component" value="Unassembled WGS sequence"/>
</dbReference>
<organism evidence="1 2">
    <name type="scientific">Clostridium beijerinckii</name>
    <name type="common">Clostridium MP</name>
    <dbReference type="NCBI Taxonomy" id="1520"/>
    <lineage>
        <taxon>Bacteria</taxon>
        <taxon>Bacillati</taxon>
        <taxon>Bacillota</taxon>
        <taxon>Clostridia</taxon>
        <taxon>Eubacteriales</taxon>
        <taxon>Clostridiaceae</taxon>
        <taxon>Clostridium</taxon>
    </lineage>
</organism>
<comment type="caution">
    <text evidence="1">The sequence shown here is derived from an EMBL/GenBank/DDBJ whole genome shotgun (WGS) entry which is preliminary data.</text>
</comment>
<gene>
    <name evidence="1" type="ORF">B0H41_003846</name>
</gene>
<dbReference type="NCBIfam" id="TIGR01669">
    <property type="entry name" value="phage_XkdX"/>
    <property type="match status" value="1"/>
</dbReference>
<accession>A0AAX0B451</accession>
<sequence>MDWFEFCNDYFNWGIADSDNLKIYVIKSKITANQYKIITGVDYVATID</sequence>
<dbReference type="EMBL" id="JABSWW010000001">
    <property type="protein sequence ID" value="NRT90167.1"/>
    <property type="molecule type" value="Genomic_DNA"/>
</dbReference>
<evidence type="ECO:0000313" key="2">
    <source>
        <dbReference type="Proteomes" id="UP001193748"/>
    </source>
</evidence>
<evidence type="ECO:0000313" key="1">
    <source>
        <dbReference type="EMBL" id="NRT90167.1"/>
    </source>
</evidence>